<evidence type="ECO:0000313" key="4">
    <source>
        <dbReference type="Proteomes" id="UP000192674"/>
    </source>
</evidence>
<dbReference type="Proteomes" id="UP000192674">
    <property type="component" value="Unassembled WGS sequence"/>
</dbReference>
<dbReference type="AlphaFoldDB" id="A0A1Y5Y5J5"/>
<keyword evidence="4" id="KW-1185">Reference proteome</keyword>
<dbReference type="SUPFAM" id="SSF53474">
    <property type="entry name" value="alpha/beta-Hydrolases"/>
    <property type="match status" value="1"/>
</dbReference>
<feature type="region of interest" description="Disordered" evidence="1">
    <location>
        <begin position="170"/>
        <end position="192"/>
    </location>
</feature>
<name>A0A1Y5Y5J5_KIBAR</name>
<keyword evidence="3" id="KW-0378">Hydrolase</keyword>
<feature type="domain" description="DUF1023" evidence="2">
    <location>
        <begin position="306"/>
        <end position="485"/>
    </location>
</feature>
<proteinExistence type="predicted"/>
<gene>
    <name evidence="3" type="ORF">SAMN05661093_09414</name>
</gene>
<dbReference type="GO" id="GO:0016787">
    <property type="term" value="F:hydrolase activity"/>
    <property type="evidence" value="ECO:0007669"/>
    <property type="project" value="UniProtKB-KW"/>
</dbReference>
<dbReference type="Pfam" id="PF06259">
    <property type="entry name" value="Abhydrolase_8"/>
    <property type="match status" value="1"/>
</dbReference>
<protein>
    <submittedName>
        <fullName evidence="3">Alpha/beta hydrolase</fullName>
    </submittedName>
</protein>
<evidence type="ECO:0000313" key="3">
    <source>
        <dbReference type="EMBL" id="SMD25836.1"/>
    </source>
</evidence>
<dbReference type="InterPro" id="IPR029058">
    <property type="entry name" value="AB_hydrolase_fold"/>
</dbReference>
<dbReference type="InterPro" id="IPR010427">
    <property type="entry name" value="DUF1023"/>
</dbReference>
<evidence type="ECO:0000259" key="2">
    <source>
        <dbReference type="Pfam" id="PF06259"/>
    </source>
</evidence>
<dbReference type="OrthoDB" id="5969911at2"/>
<dbReference type="RefSeq" id="WP_084433666.1">
    <property type="nucleotide sequence ID" value="NZ_FWXV01000012.1"/>
</dbReference>
<sequence>MGLTYGAVRQWRHGELEAVFQQLTRQIETLIQLNDDLSAAANPADWTGKAASSAGKAHRKLVDRMERIVAGVAAVKRTVGDAAEAVEGIHTGIATTDWLAADSGYRIGDDGSVADLGTMPASPDRERMKAELKARVKETLRRAGQVDDRLAKTMREADRDRVDNRDADSLTQAAAVGEGQGGVDILKPPKNGSPAANAGWWAGLTEDERKQVLRKHPEWIGNRDGIPAEYRDKANRARLGELEDTLRERYDKLRRDLTDNNPFNGPMFGGVAELDELRDKLDSIDAIRGAIAADDRKLLMVDTSGDMVKAAVADGDIDNAKHIGVFTGGVNTTVDGELVKYSKQMDALQAKARRFTGEEVATVTWLGYEAPQQANPLKDPLQAAQDILGDQSALSPDSARKSGKDLAEFLNGLDTSRETDAHVTAMGHSYGSLTTSYAVQRGTGVDDVIFFGSPGIGTHDVRDLRVPDAFLVEADGDWIADTQAFGPDPASMKDMKHLDSGDIRGHSDYLDSGSQSLRNMGAVVAGAEQHAGYSKR</sequence>
<evidence type="ECO:0000256" key="1">
    <source>
        <dbReference type="SAM" id="MobiDB-lite"/>
    </source>
</evidence>
<organism evidence="3 4">
    <name type="scientific">Kibdelosporangium aridum</name>
    <dbReference type="NCBI Taxonomy" id="2030"/>
    <lineage>
        <taxon>Bacteria</taxon>
        <taxon>Bacillati</taxon>
        <taxon>Actinomycetota</taxon>
        <taxon>Actinomycetes</taxon>
        <taxon>Pseudonocardiales</taxon>
        <taxon>Pseudonocardiaceae</taxon>
        <taxon>Kibdelosporangium</taxon>
    </lineage>
</organism>
<accession>A0A1Y5Y5J5</accession>
<dbReference type="Gene3D" id="3.40.50.1820">
    <property type="entry name" value="alpha/beta hydrolase"/>
    <property type="match status" value="1"/>
</dbReference>
<reference evidence="3 4" key="1">
    <citation type="submission" date="2017-04" db="EMBL/GenBank/DDBJ databases">
        <authorList>
            <person name="Afonso C.L."/>
            <person name="Miller P.J."/>
            <person name="Scott M.A."/>
            <person name="Spackman E."/>
            <person name="Goraichik I."/>
            <person name="Dimitrov K.M."/>
            <person name="Suarez D.L."/>
            <person name="Swayne D.E."/>
        </authorList>
    </citation>
    <scope>NUCLEOTIDE SEQUENCE [LARGE SCALE GENOMIC DNA]</scope>
    <source>
        <strain evidence="3 4">DSM 43828</strain>
    </source>
</reference>
<dbReference type="EMBL" id="FWXV01000012">
    <property type="protein sequence ID" value="SMD25836.1"/>
    <property type="molecule type" value="Genomic_DNA"/>
</dbReference>